<dbReference type="EMBL" id="CP003131">
    <property type="protein sequence ID" value="AGM21974.1"/>
    <property type="molecule type" value="Genomic_DNA"/>
</dbReference>
<gene>
    <name evidence="1" type="ORF">MHP168L_193</name>
</gene>
<reference evidence="1 2" key="1">
    <citation type="journal article" date="2013" name="BMC Genomics">
        <title>Comparative genomic analyses of Mycoplasma hyopneumoniae pathogenic 168 strain and its high-passaged attenuated strain.</title>
        <authorList>
            <person name="Liu W."/>
            <person name="Xiao S."/>
            <person name="Li M."/>
            <person name="Guo S."/>
            <person name="Li S."/>
            <person name="Luo R."/>
            <person name="Feng Z."/>
            <person name="Li B."/>
            <person name="Zhou Z."/>
            <person name="Shao G."/>
            <person name="Chen H."/>
            <person name="Fang L."/>
        </authorList>
    </citation>
    <scope>NUCLEOTIDE SEQUENCE [LARGE SCALE GENOMIC DNA]</scope>
    <source>
        <strain evidence="1 2">168-L</strain>
    </source>
</reference>
<evidence type="ECO:0000313" key="2">
    <source>
        <dbReference type="Proteomes" id="UP000013962"/>
    </source>
</evidence>
<accession>A0ABN4B8D2</accession>
<proteinExistence type="predicted"/>
<dbReference type="Proteomes" id="UP000013962">
    <property type="component" value="Chromosome"/>
</dbReference>
<keyword evidence="2" id="KW-1185">Reference proteome</keyword>
<protein>
    <submittedName>
        <fullName evidence="1">Uncharacterized protein</fullName>
    </submittedName>
</protein>
<name>A0ABN4B8D2_MESH1</name>
<sequence length="61" mass="7211">MAKNLKKRGKPDTFLKLSHQTGKLGTNKIILFFFFLQQKKQKNKKNAHFKALFSKKFKNLN</sequence>
<organism evidence="1 2">
    <name type="scientific">Mesomycoplasma hyopneumoniae 168-L</name>
    <dbReference type="NCBI Taxonomy" id="1116211"/>
    <lineage>
        <taxon>Bacteria</taxon>
        <taxon>Bacillati</taxon>
        <taxon>Mycoplasmatota</taxon>
        <taxon>Mycoplasmoidales</taxon>
        <taxon>Metamycoplasmataceae</taxon>
        <taxon>Mesomycoplasma</taxon>
    </lineage>
</organism>
<evidence type="ECO:0000313" key="1">
    <source>
        <dbReference type="EMBL" id="AGM21974.1"/>
    </source>
</evidence>